<name>A0ABY3QYA7_9BRAD</name>
<evidence type="ECO:0000313" key="1">
    <source>
        <dbReference type="EMBL" id="UFW91022.1"/>
    </source>
</evidence>
<accession>A0ABY3QYA7</accession>
<proteinExistence type="predicted"/>
<reference evidence="1" key="1">
    <citation type="submission" date="2021-11" db="EMBL/GenBank/DDBJ databases">
        <title>Australian commercial rhizobial inoculants.</title>
        <authorList>
            <person name="Kohlmeier M.G."/>
            <person name="O'Hara G.W."/>
            <person name="Colombi E."/>
            <person name="Ramsay J.P."/>
            <person name="Terpolilli J."/>
        </authorList>
    </citation>
    <scope>NUCLEOTIDE SEQUENCE</scope>
    <source>
        <strain evidence="1">CC829</strain>
    </source>
</reference>
<dbReference type="EMBL" id="CP088100">
    <property type="protein sequence ID" value="UFW91022.1"/>
    <property type="molecule type" value="Genomic_DNA"/>
</dbReference>
<organism evidence="1 2">
    <name type="scientific">Bradyrhizobium barranii</name>
    <dbReference type="NCBI Taxonomy" id="2992140"/>
    <lineage>
        <taxon>Bacteria</taxon>
        <taxon>Pseudomonadati</taxon>
        <taxon>Pseudomonadota</taxon>
        <taxon>Alphaproteobacteria</taxon>
        <taxon>Hyphomicrobiales</taxon>
        <taxon>Nitrobacteraceae</taxon>
        <taxon>Bradyrhizobium</taxon>
    </lineage>
</organism>
<gene>
    <name evidence="1" type="ORF">BjapCC829_21775</name>
</gene>
<dbReference type="RefSeq" id="WP_231145016.1">
    <property type="nucleotide sequence ID" value="NZ_CP088100.1"/>
</dbReference>
<sequence>MRSRLFCYGRHYDAVMAVLNEAGLLHDRFHVVRIDKPYPLAGLDGATFVYVENHPTPVPYEMLIAVRTHGLVEMKLNTEAARARHRRAEFLHG</sequence>
<dbReference type="Proteomes" id="UP001430990">
    <property type="component" value="Chromosome"/>
</dbReference>
<keyword evidence="2" id="KW-1185">Reference proteome</keyword>
<evidence type="ECO:0000313" key="2">
    <source>
        <dbReference type="Proteomes" id="UP001430990"/>
    </source>
</evidence>
<protein>
    <submittedName>
        <fullName evidence="1">Uncharacterized protein</fullName>
    </submittedName>
</protein>